<sequence>MAHANTVSTSPPKAPPAKYTAQHGTRWEKEKAAAVAGAFDYPDDAAFVGPWIMGETVGKGASGRVKIARHRLTGQLAAVKILPLQPLLNSRASLATMQAKQEKARLGVDREITMMKLLHHPNVMRIYDVFEGARELYLVLEYVPGGELFDFLVNRGRLPALEALAYFKQIVYGLGYAHAFSIIHRDLKPENILIASLNPPLLKIADWGMAAFAPPSLQLETSCGSPHYASPEIVNGARYEGGATDIWSCGVILYALLTGRLPFDDKDVRALLMKVKAGRYDMPSHIDPMARDLLQRMLVVDVNKRITIPQILAHPWMQLDTPGILYIPAPPVLDLARPVRSVDRDLLAGLMVIWGRTANREDIKKDLLSEAGAGNLAKAFYFLLGLYRDRTMRESGIIDDSGEGGDEDGKRVTKQYTTPAASNFLGVDVHMHGNTVRIRTKPQPQVPVVRPQARHAPATAPIPMPLVRPERVRPQSTPMPNYSEYHRARLQYISGRVSNSNDDDTDKYTRPVSRRSSAVHSSTAASTVTPPASSQATHPGPGSDQNGAGSGQARSSITVAPRPLAIRSRTHQPQTRSAWEPVPMQCDSPPQRFRYSAAPTAVVSTSPHSVYAQAQARTVYAQDQGRGRPQSQFPAQPRAQAYDQDRSDEAMSICDASMRDESMREEPLPLLRAPRVANQEFQRTIDELTDKVNGLAAVNGNGGVPVNGKVDKENQNHIKRASRMNRNPNPEDKENDEFVYVRGSGPSITNTPRTQQSHAQFQAQSQGQGQQPVHAYSPANFVLIPEEEQRGRDVARVPVPLTGGLFAKRQTQEGKEVKEPGKKERRSRALTIDLPGNHLRRFALNSPNPGSPGQLASPSPSPGVGEFKGWFSNLFNWKAQTYVLCSTDDVLSTRNETTRLLEILGVVVALEDGGQLKCRVGDGMALDGGDGSSAQLLKHTRFRVELHASLAATTPSHSASQSSSRSPLPTPTFGPGTKHVTGGSQCVIVLTQEKGTVSTFRTVCRRLREEWTLDALQSPPSASPGVQRIHMQSGESGKMIA</sequence>
<dbReference type="PROSITE" id="PS00108">
    <property type="entry name" value="PROTEIN_KINASE_ST"/>
    <property type="match status" value="1"/>
</dbReference>
<dbReference type="STRING" id="436010.A0A166QAG3"/>
<feature type="compositionally biased region" description="Polar residues" evidence="4">
    <location>
        <begin position="1"/>
        <end position="11"/>
    </location>
</feature>
<dbReference type="SUPFAM" id="SSF56112">
    <property type="entry name" value="Protein kinase-like (PK-like)"/>
    <property type="match status" value="1"/>
</dbReference>
<dbReference type="GO" id="GO:0004674">
    <property type="term" value="F:protein serine/threonine kinase activity"/>
    <property type="evidence" value="ECO:0007669"/>
    <property type="project" value="TreeGrafter"/>
</dbReference>
<feature type="region of interest" description="Disordered" evidence="4">
    <location>
        <begin position="1016"/>
        <end position="1041"/>
    </location>
</feature>
<feature type="compositionally biased region" description="Low complexity" evidence="4">
    <location>
        <begin position="442"/>
        <end position="451"/>
    </location>
</feature>
<dbReference type="AlphaFoldDB" id="A0A166QAG3"/>
<feature type="binding site" evidence="3">
    <location>
        <position position="80"/>
    </location>
    <ligand>
        <name>ATP</name>
        <dbReference type="ChEBI" id="CHEBI:30616"/>
    </ligand>
</feature>
<feature type="domain" description="Protein kinase" evidence="5">
    <location>
        <begin position="51"/>
        <end position="317"/>
    </location>
</feature>
<dbReference type="FunFam" id="1.10.510.10:FF:000571">
    <property type="entry name" value="Maternal embryonic leucine zipper kinase"/>
    <property type="match status" value="1"/>
</dbReference>
<name>A0A166QAG3_9AGAM</name>
<feature type="region of interest" description="Disordered" evidence="4">
    <location>
        <begin position="1"/>
        <end position="23"/>
    </location>
</feature>
<keyword evidence="2 3" id="KW-0067">ATP-binding</keyword>
<dbReference type="InterPro" id="IPR008271">
    <property type="entry name" value="Ser/Thr_kinase_AS"/>
</dbReference>
<feature type="region of interest" description="Disordered" evidence="4">
    <location>
        <begin position="805"/>
        <end position="829"/>
    </location>
</feature>
<evidence type="ECO:0000256" key="1">
    <source>
        <dbReference type="ARBA" id="ARBA00022741"/>
    </source>
</evidence>
<proteinExistence type="predicted"/>
<dbReference type="PANTHER" id="PTHR24346:SF110">
    <property type="entry name" value="NON-SPECIFIC SERINE_THREONINE PROTEIN KINASE"/>
    <property type="match status" value="1"/>
</dbReference>
<feature type="compositionally biased region" description="Basic and acidic residues" evidence="4">
    <location>
        <begin position="810"/>
        <end position="822"/>
    </location>
</feature>
<feature type="compositionally biased region" description="Polar residues" evidence="4">
    <location>
        <begin position="543"/>
        <end position="558"/>
    </location>
</feature>
<evidence type="ECO:0000313" key="6">
    <source>
        <dbReference type="EMBL" id="KZP26934.1"/>
    </source>
</evidence>
<evidence type="ECO:0000256" key="2">
    <source>
        <dbReference type="ARBA" id="ARBA00022840"/>
    </source>
</evidence>
<dbReference type="Proteomes" id="UP000076532">
    <property type="component" value="Unassembled WGS sequence"/>
</dbReference>
<dbReference type="InterPro" id="IPR017441">
    <property type="entry name" value="Protein_kinase_ATP_BS"/>
</dbReference>
<dbReference type="GO" id="GO:0005737">
    <property type="term" value="C:cytoplasm"/>
    <property type="evidence" value="ECO:0007669"/>
    <property type="project" value="TreeGrafter"/>
</dbReference>
<keyword evidence="1 3" id="KW-0547">Nucleotide-binding</keyword>
<evidence type="ECO:0000313" key="7">
    <source>
        <dbReference type="Proteomes" id="UP000076532"/>
    </source>
</evidence>
<dbReference type="InterPro" id="IPR011009">
    <property type="entry name" value="Kinase-like_dom_sf"/>
</dbReference>
<dbReference type="InterPro" id="IPR000719">
    <property type="entry name" value="Prot_kinase_dom"/>
</dbReference>
<feature type="region of interest" description="Disordered" evidence="4">
    <location>
        <begin position="442"/>
        <end position="462"/>
    </location>
</feature>
<evidence type="ECO:0000259" key="5">
    <source>
        <dbReference type="PROSITE" id="PS50011"/>
    </source>
</evidence>
<reference evidence="6 7" key="1">
    <citation type="journal article" date="2016" name="Mol. Biol. Evol.">
        <title>Comparative Genomics of Early-Diverging Mushroom-Forming Fungi Provides Insights into the Origins of Lignocellulose Decay Capabilities.</title>
        <authorList>
            <person name="Nagy L.G."/>
            <person name="Riley R."/>
            <person name="Tritt A."/>
            <person name="Adam C."/>
            <person name="Daum C."/>
            <person name="Floudas D."/>
            <person name="Sun H."/>
            <person name="Yadav J.S."/>
            <person name="Pangilinan J."/>
            <person name="Larsson K.H."/>
            <person name="Matsuura K."/>
            <person name="Barry K."/>
            <person name="Labutti K."/>
            <person name="Kuo R."/>
            <person name="Ohm R.A."/>
            <person name="Bhattacharya S.S."/>
            <person name="Shirouzu T."/>
            <person name="Yoshinaga Y."/>
            <person name="Martin F.M."/>
            <person name="Grigoriev I.V."/>
            <person name="Hibbett D.S."/>
        </authorList>
    </citation>
    <scope>NUCLEOTIDE SEQUENCE [LARGE SCALE GENOMIC DNA]</scope>
    <source>
        <strain evidence="6 7">CBS 109695</strain>
    </source>
</reference>
<organism evidence="6 7">
    <name type="scientific">Athelia psychrophila</name>
    <dbReference type="NCBI Taxonomy" id="1759441"/>
    <lineage>
        <taxon>Eukaryota</taxon>
        <taxon>Fungi</taxon>
        <taxon>Dikarya</taxon>
        <taxon>Basidiomycota</taxon>
        <taxon>Agaricomycotina</taxon>
        <taxon>Agaricomycetes</taxon>
        <taxon>Agaricomycetidae</taxon>
        <taxon>Atheliales</taxon>
        <taxon>Atheliaceae</taxon>
        <taxon>Athelia</taxon>
    </lineage>
</organism>
<dbReference type="SMART" id="SM00220">
    <property type="entry name" value="S_TKc"/>
    <property type="match status" value="1"/>
</dbReference>
<dbReference type="PANTHER" id="PTHR24346">
    <property type="entry name" value="MAP/MICROTUBULE AFFINITY-REGULATING KINASE"/>
    <property type="match status" value="1"/>
</dbReference>
<feature type="compositionally biased region" description="Low complexity" evidence="4">
    <location>
        <begin position="755"/>
        <end position="771"/>
    </location>
</feature>
<feature type="region of interest" description="Disordered" evidence="4">
    <location>
        <begin position="494"/>
        <end position="592"/>
    </location>
</feature>
<dbReference type="GO" id="GO:0005524">
    <property type="term" value="F:ATP binding"/>
    <property type="evidence" value="ECO:0007669"/>
    <property type="project" value="UniProtKB-UniRule"/>
</dbReference>
<dbReference type="OrthoDB" id="193931at2759"/>
<feature type="region of interest" description="Disordered" evidence="4">
    <location>
        <begin position="953"/>
        <end position="979"/>
    </location>
</feature>
<evidence type="ECO:0000256" key="3">
    <source>
        <dbReference type="PROSITE-ProRule" id="PRU10141"/>
    </source>
</evidence>
<keyword evidence="7" id="KW-1185">Reference proteome</keyword>
<feature type="region of interest" description="Disordered" evidence="4">
    <location>
        <begin position="621"/>
        <end position="649"/>
    </location>
</feature>
<feature type="compositionally biased region" description="Low complexity" evidence="4">
    <location>
        <begin position="510"/>
        <end position="534"/>
    </location>
</feature>
<dbReference type="Gene3D" id="1.10.510.10">
    <property type="entry name" value="Transferase(Phosphotransferase) domain 1"/>
    <property type="match status" value="1"/>
</dbReference>
<dbReference type="GO" id="GO:0035556">
    <property type="term" value="P:intracellular signal transduction"/>
    <property type="evidence" value="ECO:0007669"/>
    <property type="project" value="TreeGrafter"/>
</dbReference>
<dbReference type="Pfam" id="PF00069">
    <property type="entry name" value="Pkinase"/>
    <property type="match status" value="1"/>
</dbReference>
<feature type="compositionally biased region" description="Low complexity" evidence="4">
    <location>
        <begin position="953"/>
        <end position="967"/>
    </location>
</feature>
<dbReference type="EMBL" id="KV417511">
    <property type="protein sequence ID" value="KZP26934.1"/>
    <property type="molecule type" value="Genomic_DNA"/>
</dbReference>
<feature type="region of interest" description="Disordered" evidence="4">
    <location>
        <begin position="721"/>
        <end position="772"/>
    </location>
</feature>
<protein>
    <submittedName>
        <fullName evidence="6">Pkinase-domain-containing protein</fullName>
    </submittedName>
</protein>
<dbReference type="PROSITE" id="PS50011">
    <property type="entry name" value="PROTEIN_KINASE_DOM"/>
    <property type="match status" value="1"/>
</dbReference>
<dbReference type="PROSITE" id="PS00107">
    <property type="entry name" value="PROTEIN_KINASE_ATP"/>
    <property type="match status" value="1"/>
</dbReference>
<evidence type="ECO:0000256" key="4">
    <source>
        <dbReference type="SAM" id="MobiDB-lite"/>
    </source>
</evidence>
<accession>A0A166QAG3</accession>
<gene>
    <name evidence="6" type="ORF">FIBSPDRAFT_854278</name>
</gene>